<comment type="caution">
    <text evidence="2">The sequence shown here is derived from an EMBL/GenBank/DDBJ whole genome shotgun (WGS) entry which is preliminary data.</text>
</comment>
<accession>A0A154V215</accession>
<protein>
    <recommendedName>
        <fullName evidence="4">DUF1801 domain-containing protein</fullName>
    </recommendedName>
</protein>
<dbReference type="OrthoDB" id="32458at2"/>
<reference evidence="2 3" key="1">
    <citation type="submission" date="2016-01" db="EMBL/GenBank/DDBJ databases">
        <title>Draft genome sequence of Clavibacter michiganensis subsp. tessellarius DOAB 609.</title>
        <authorList>
            <person name="Tambong J.T."/>
        </authorList>
    </citation>
    <scope>NUCLEOTIDE SEQUENCE [LARGE SCALE GENOMIC DNA]</scope>
    <source>
        <strain evidence="2 3">DOAB 609</strain>
    </source>
</reference>
<evidence type="ECO:0000256" key="1">
    <source>
        <dbReference type="SAM" id="MobiDB-lite"/>
    </source>
</evidence>
<dbReference type="STRING" id="31965.AWH51_07895"/>
<gene>
    <name evidence="2" type="ORF">AWH51_07895</name>
</gene>
<organism evidence="2 3">
    <name type="scientific">Clavibacter tessellarius</name>
    <dbReference type="NCBI Taxonomy" id="31965"/>
    <lineage>
        <taxon>Bacteria</taxon>
        <taxon>Bacillati</taxon>
        <taxon>Actinomycetota</taxon>
        <taxon>Actinomycetes</taxon>
        <taxon>Micrococcales</taxon>
        <taxon>Microbacteriaceae</taxon>
        <taxon>Clavibacter</taxon>
    </lineage>
</organism>
<dbReference type="Proteomes" id="UP000076218">
    <property type="component" value="Unassembled WGS sequence"/>
</dbReference>
<sequence>MTDTGFSKDERDAMKQRARELREEAKAQKAADKQAAAIQGVLDAFAAMPPEERAIADWLHALVLAHAPGLAPKTWYGFPAYADADGKPVVFFQPGSKFGTRYSTLGFQDPARLDEGTMWPTSYALTAVDPANEERVAELVRRAVGGG</sequence>
<name>A0A154V215_9MICO</name>
<dbReference type="SUPFAM" id="SSF159888">
    <property type="entry name" value="YdhG-like"/>
    <property type="match status" value="1"/>
</dbReference>
<dbReference type="AlphaFoldDB" id="A0A154V215"/>
<evidence type="ECO:0000313" key="3">
    <source>
        <dbReference type="Proteomes" id="UP000076218"/>
    </source>
</evidence>
<dbReference type="EMBL" id="LQXA01000024">
    <property type="protein sequence ID" value="KZC95423.1"/>
    <property type="molecule type" value="Genomic_DNA"/>
</dbReference>
<proteinExistence type="predicted"/>
<evidence type="ECO:0008006" key="4">
    <source>
        <dbReference type="Google" id="ProtNLM"/>
    </source>
</evidence>
<feature type="region of interest" description="Disordered" evidence="1">
    <location>
        <begin position="1"/>
        <end position="28"/>
    </location>
</feature>
<dbReference type="RefSeq" id="WP_063071198.1">
    <property type="nucleotide sequence ID" value="NZ_LQXA01000024.1"/>
</dbReference>
<evidence type="ECO:0000313" key="2">
    <source>
        <dbReference type="EMBL" id="KZC95423.1"/>
    </source>
</evidence>